<evidence type="ECO:0000313" key="8">
    <source>
        <dbReference type="EMBL" id="MCT7943084.1"/>
    </source>
</evidence>
<dbReference type="NCBIfam" id="NF047847">
    <property type="entry name" value="SS_mature_LptM"/>
    <property type="match status" value="1"/>
</dbReference>
<name>A0A9X3AW78_9GAMM</name>
<protein>
    <submittedName>
        <fullName evidence="8">Lipoprotein</fullName>
    </submittedName>
</protein>
<evidence type="ECO:0000256" key="5">
    <source>
        <dbReference type="ARBA" id="ARBA00023237"/>
    </source>
</evidence>
<dbReference type="RefSeq" id="WP_261299428.1">
    <property type="nucleotide sequence ID" value="NZ_JAMTCD010000022.1"/>
</dbReference>
<dbReference type="GO" id="GO:0009279">
    <property type="term" value="C:cell outer membrane"/>
    <property type="evidence" value="ECO:0007669"/>
    <property type="project" value="UniProtKB-SubCell"/>
</dbReference>
<evidence type="ECO:0000256" key="7">
    <source>
        <dbReference type="SAM" id="SignalP"/>
    </source>
</evidence>
<dbReference type="EMBL" id="JAMTCD010000022">
    <property type="protein sequence ID" value="MCT7943084.1"/>
    <property type="molecule type" value="Genomic_DNA"/>
</dbReference>
<dbReference type="InterPro" id="IPR032831">
    <property type="entry name" value="LptM_cons"/>
</dbReference>
<reference evidence="8" key="1">
    <citation type="journal article" date="2023" name="Int. J. Syst. Evol. Microbiol.">
        <title>&lt;i&gt;Shewanella septentrionalis&lt;/i&gt; sp. nov. and &lt;i&gt;Shewanella holmiensis&lt;/i&gt; sp. nov., isolated from Baltic Sea water and sediments.</title>
        <authorList>
            <person name="Martin-Rodriguez A.J."/>
            <person name="Thorell K."/>
            <person name="Joffre E."/>
            <person name="Jensie-Markopoulos S."/>
            <person name="Moore E.R.B."/>
            <person name="Sjoling A."/>
        </authorList>
    </citation>
    <scope>NUCLEOTIDE SEQUENCE</scope>
    <source>
        <strain evidence="8">SP1S2-7</strain>
    </source>
</reference>
<evidence type="ECO:0000256" key="4">
    <source>
        <dbReference type="ARBA" id="ARBA00023139"/>
    </source>
</evidence>
<organism evidence="8 9">
    <name type="scientific">Shewanella holmiensis</name>
    <dbReference type="NCBI Taxonomy" id="2952222"/>
    <lineage>
        <taxon>Bacteria</taxon>
        <taxon>Pseudomonadati</taxon>
        <taxon>Pseudomonadota</taxon>
        <taxon>Gammaproteobacteria</taxon>
        <taxon>Alteromonadales</taxon>
        <taxon>Shewanellaceae</taxon>
        <taxon>Shewanella</taxon>
    </lineage>
</organism>
<evidence type="ECO:0000256" key="3">
    <source>
        <dbReference type="ARBA" id="ARBA00023136"/>
    </source>
</evidence>
<feature type="signal peptide" evidence="7">
    <location>
        <begin position="1"/>
        <end position="20"/>
    </location>
</feature>
<keyword evidence="2 7" id="KW-0732">Signal</keyword>
<evidence type="ECO:0000256" key="2">
    <source>
        <dbReference type="ARBA" id="ARBA00022729"/>
    </source>
</evidence>
<dbReference type="Proteomes" id="UP001155546">
    <property type="component" value="Unassembled WGS sequence"/>
</dbReference>
<evidence type="ECO:0000256" key="1">
    <source>
        <dbReference type="ARBA" id="ARBA00004459"/>
    </source>
</evidence>
<dbReference type="PROSITE" id="PS51257">
    <property type="entry name" value="PROKAR_LIPOPROTEIN"/>
    <property type="match status" value="1"/>
</dbReference>
<proteinExistence type="predicted"/>
<keyword evidence="6 8" id="KW-0449">Lipoprotein</keyword>
<comment type="subcellular location">
    <subcellularLocation>
        <location evidence="1">Cell outer membrane</location>
        <topology evidence="1">Lipid-anchor</topology>
    </subcellularLocation>
</comment>
<keyword evidence="4" id="KW-0564">Palmitate</keyword>
<keyword evidence="3" id="KW-0472">Membrane</keyword>
<gene>
    <name evidence="8" type="ORF">NE535_14995</name>
</gene>
<evidence type="ECO:0000313" key="9">
    <source>
        <dbReference type="Proteomes" id="UP001155546"/>
    </source>
</evidence>
<accession>A0A9X3AW78</accession>
<comment type="caution">
    <text evidence="8">The sequence shown here is derived from an EMBL/GenBank/DDBJ whole genome shotgun (WGS) entry which is preliminary data.</text>
</comment>
<keyword evidence="9" id="KW-1185">Reference proteome</keyword>
<sequence>MLRKMRLLLLLLLASLLLTACGQKGSLYKTPTPEDNQTAVVPVVADTKITPVELDSTAEKQQ</sequence>
<keyword evidence="5" id="KW-0998">Cell outer membrane</keyword>
<dbReference type="AlphaFoldDB" id="A0A9X3AW78"/>
<feature type="chain" id="PRO_5040934521" evidence="7">
    <location>
        <begin position="21"/>
        <end position="62"/>
    </location>
</feature>
<evidence type="ECO:0000256" key="6">
    <source>
        <dbReference type="ARBA" id="ARBA00023288"/>
    </source>
</evidence>